<dbReference type="Proteomes" id="UP000224006">
    <property type="component" value="Unassembled WGS sequence"/>
</dbReference>
<feature type="region of interest" description="Disordered" evidence="1">
    <location>
        <begin position="151"/>
        <end position="187"/>
    </location>
</feature>
<protein>
    <submittedName>
        <fullName evidence="2">Uncharacterized protein</fullName>
    </submittedName>
</protein>
<dbReference type="OrthoDB" id="331086at2759"/>
<dbReference type="KEGG" id="bbes:BESB_027130"/>
<organism evidence="2 3">
    <name type="scientific">Besnoitia besnoiti</name>
    <name type="common">Apicomplexan protozoan</name>
    <dbReference type="NCBI Taxonomy" id="94643"/>
    <lineage>
        <taxon>Eukaryota</taxon>
        <taxon>Sar</taxon>
        <taxon>Alveolata</taxon>
        <taxon>Apicomplexa</taxon>
        <taxon>Conoidasida</taxon>
        <taxon>Coccidia</taxon>
        <taxon>Eucoccidiorida</taxon>
        <taxon>Eimeriorina</taxon>
        <taxon>Sarcocystidae</taxon>
        <taxon>Besnoitia</taxon>
    </lineage>
</organism>
<evidence type="ECO:0000256" key="1">
    <source>
        <dbReference type="SAM" id="MobiDB-lite"/>
    </source>
</evidence>
<proteinExistence type="predicted"/>
<dbReference type="EMBL" id="NWUJ01000015">
    <property type="protein sequence ID" value="PFH31278.1"/>
    <property type="molecule type" value="Genomic_DNA"/>
</dbReference>
<gene>
    <name evidence="2" type="ORF">BESB_027130</name>
</gene>
<dbReference type="RefSeq" id="XP_029215287.1">
    <property type="nucleotide sequence ID" value="XM_029361387.1"/>
</dbReference>
<dbReference type="GeneID" id="40307765"/>
<name>A0A2A9LXS0_BESBE</name>
<accession>A0A2A9LXS0</accession>
<sequence length="187" mass="19454">MRAFNRFFSAGGDGGGLFSKAKAAALGAKHAAKHGLASVTEEATNIGKQMANPVATVKDKAKGIGVLVSDSAEALGDKAKQVLEDVGMKQKEAPLEDDSASTRDTVNRAGKTLKDTTKAGEGASNAESSVGNARRKDDEFKAVGEEAIMYGRELTGQSPKEAGEDAARVARTQGVDKAVEMGKRKND</sequence>
<comment type="caution">
    <text evidence="2">The sequence shown here is derived from an EMBL/GenBank/DDBJ whole genome shotgun (WGS) entry which is preliminary data.</text>
</comment>
<keyword evidence="3" id="KW-1185">Reference proteome</keyword>
<dbReference type="AlphaFoldDB" id="A0A2A9LXS0"/>
<evidence type="ECO:0000313" key="3">
    <source>
        <dbReference type="Proteomes" id="UP000224006"/>
    </source>
</evidence>
<feature type="compositionally biased region" description="Basic and acidic residues" evidence="1">
    <location>
        <begin position="177"/>
        <end position="187"/>
    </location>
</feature>
<evidence type="ECO:0000313" key="2">
    <source>
        <dbReference type="EMBL" id="PFH31278.1"/>
    </source>
</evidence>
<reference evidence="2 3" key="1">
    <citation type="submission" date="2017-09" db="EMBL/GenBank/DDBJ databases">
        <title>Genome sequencing of Besnoitia besnoiti strain Bb-Ger1.</title>
        <authorList>
            <person name="Schares G."/>
            <person name="Venepally P."/>
            <person name="Lorenzi H.A."/>
        </authorList>
    </citation>
    <scope>NUCLEOTIDE SEQUENCE [LARGE SCALE GENOMIC DNA]</scope>
    <source>
        <strain evidence="2 3">Bb-Ger1</strain>
    </source>
</reference>
<dbReference type="VEuPathDB" id="ToxoDB:BESB_027130"/>
<feature type="region of interest" description="Disordered" evidence="1">
    <location>
        <begin position="89"/>
        <end position="138"/>
    </location>
</feature>